<proteinExistence type="predicted"/>
<comment type="caution">
    <text evidence="1">The sequence shown here is derived from an EMBL/GenBank/DDBJ whole genome shotgun (WGS) entry which is preliminary data.</text>
</comment>
<evidence type="ECO:0000313" key="1">
    <source>
        <dbReference type="EMBL" id="KAI3750894.1"/>
    </source>
</evidence>
<name>A0ACB9DVY8_CICIN</name>
<sequence length="453" mass="50232">MGTLYQSPIKSSTPQIIEDLKVVIHDTITIFPSHDTEKRSMFVTNIDQVLNFNVETVHFFVANPRFPPQAVAEKLKSALSEALIAYDFLAGRLSLNPESQRLEFDCNGAGAWFVVGSSEFELGEIGDLVYPNPGFRQLVQKSYDDLAMHDRPLCIIQLTSFKCGGFAMGVATNHATFDGLSFKTFLENIASLAADKPLATIPCNDRHLLAARSPPQIQFDHPELLKIPTGIDLPSPTVFDCPEGKVLDFKIFNLTSNDIARLKQKAKDGPVSTTAKITGFNVVAAHVWRCKALSSGADYDPERVSTVLYAVDIRSRLNLPPSYAGNAVLSAYASAQCKEIEEGPLSKLVEMVTEGAKRMTGEYAQSVIDWGEVNKGFPNGEFLISSWWRLGFADVEYPWGKPRYSCPVVYHRKDIILLFPDIVGESNNEVNVLVALPSKEMEKFETLFHKFLA</sequence>
<keyword evidence="2" id="KW-1185">Reference proteome</keyword>
<reference evidence="1 2" key="2">
    <citation type="journal article" date="2022" name="Mol. Ecol. Resour.">
        <title>The genomes of chicory, endive, great burdock and yacon provide insights into Asteraceae paleo-polyploidization history and plant inulin production.</title>
        <authorList>
            <person name="Fan W."/>
            <person name="Wang S."/>
            <person name="Wang H."/>
            <person name="Wang A."/>
            <person name="Jiang F."/>
            <person name="Liu H."/>
            <person name="Zhao H."/>
            <person name="Xu D."/>
            <person name="Zhang Y."/>
        </authorList>
    </citation>
    <scope>NUCLEOTIDE SEQUENCE [LARGE SCALE GENOMIC DNA]</scope>
    <source>
        <strain evidence="2">cv. Punajuju</strain>
        <tissue evidence="1">Leaves</tissue>
    </source>
</reference>
<reference evidence="2" key="1">
    <citation type="journal article" date="2022" name="Mol. Ecol. Resour.">
        <title>The genomes of chicory, endive, great burdock and yacon provide insights into Asteraceae palaeo-polyploidization history and plant inulin production.</title>
        <authorList>
            <person name="Fan W."/>
            <person name="Wang S."/>
            <person name="Wang H."/>
            <person name="Wang A."/>
            <person name="Jiang F."/>
            <person name="Liu H."/>
            <person name="Zhao H."/>
            <person name="Xu D."/>
            <person name="Zhang Y."/>
        </authorList>
    </citation>
    <scope>NUCLEOTIDE SEQUENCE [LARGE SCALE GENOMIC DNA]</scope>
    <source>
        <strain evidence="2">cv. Punajuju</strain>
    </source>
</reference>
<dbReference type="Proteomes" id="UP001055811">
    <property type="component" value="Linkage Group LG04"/>
</dbReference>
<gene>
    <name evidence="1" type="ORF">L2E82_21792</name>
</gene>
<organism evidence="1 2">
    <name type="scientific">Cichorium intybus</name>
    <name type="common">Chicory</name>
    <dbReference type="NCBI Taxonomy" id="13427"/>
    <lineage>
        <taxon>Eukaryota</taxon>
        <taxon>Viridiplantae</taxon>
        <taxon>Streptophyta</taxon>
        <taxon>Embryophyta</taxon>
        <taxon>Tracheophyta</taxon>
        <taxon>Spermatophyta</taxon>
        <taxon>Magnoliopsida</taxon>
        <taxon>eudicotyledons</taxon>
        <taxon>Gunneridae</taxon>
        <taxon>Pentapetalae</taxon>
        <taxon>asterids</taxon>
        <taxon>campanulids</taxon>
        <taxon>Asterales</taxon>
        <taxon>Asteraceae</taxon>
        <taxon>Cichorioideae</taxon>
        <taxon>Cichorieae</taxon>
        <taxon>Cichoriinae</taxon>
        <taxon>Cichorium</taxon>
    </lineage>
</organism>
<protein>
    <submittedName>
        <fullName evidence="1">Uncharacterized protein</fullName>
    </submittedName>
</protein>
<dbReference type="EMBL" id="CM042012">
    <property type="protein sequence ID" value="KAI3750894.1"/>
    <property type="molecule type" value="Genomic_DNA"/>
</dbReference>
<evidence type="ECO:0000313" key="2">
    <source>
        <dbReference type="Proteomes" id="UP001055811"/>
    </source>
</evidence>
<accession>A0ACB9DVY8</accession>